<name>A0A7Z7JEZ4_9BURK</name>
<accession>A0A7Z7JEZ4</accession>
<reference evidence="1" key="1">
    <citation type="submission" date="2018-01" db="EMBL/GenBank/DDBJ databases">
        <authorList>
            <person name="Clerissi C."/>
        </authorList>
    </citation>
    <scope>NUCLEOTIDE SEQUENCE [LARGE SCALE GENOMIC DNA]</scope>
    <source>
        <strain evidence="1">Cupriavidus taiwanensis STM 6021</strain>
    </source>
</reference>
<dbReference type="AlphaFoldDB" id="A0A7Z7JEZ4"/>
<comment type="caution">
    <text evidence="1">The sequence shown here is derived from an EMBL/GenBank/DDBJ whole genome shotgun (WGS) entry which is preliminary data.</text>
</comment>
<gene>
    <name evidence="1" type="ORF">CBM2594_P30056</name>
</gene>
<organism evidence="1">
    <name type="scientific">Cupriavidus taiwanensis</name>
    <dbReference type="NCBI Taxonomy" id="164546"/>
    <lineage>
        <taxon>Bacteria</taxon>
        <taxon>Pseudomonadati</taxon>
        <taxon>Pseudomonadota</taxon>
        <taxon>Betaproteobacteria</taxon>
        <taxon>Burkholderiales</taxon>
        <taxon>Burkholderiaceae</taxon>
        <taxon>Cupriavidus</taxon>
    </lineage>
</organism>
<sequence length="330" mass="34848">MANRTPVASDLPTGNRCLTFSPPEWWRSFQLCPVGSPHWAESRVAGLQEKHHATEGFYRDREQVAHSRNAQHRHQRGPGWSVRCPVLPRLPTRSLGPSDVARAESVVRFRTRLLPRASHASLSAKSSSTKSPADMLGFFAFWGGKASASVLGGAPPAIDDHNGFQNAPGDQRVKEETVLSLGGGKILEEFHGEVLSSVVMIVDCHEVSASQAGASQSKNRDIAEFIALRSSALGAGTAGTSISAGASREISSLTSWALGVEAADCPTAATFWGGTNAASERYIKVVRSAPAGAGVAATPSFAPMTCAPTSAKRRKTSARRRGSLTCASCA</sequence>
<protein>
    <submittedName>
        <fullName evidence="1">Uncharacterized protein</fullName>
    </submittedName>
</protein>
<evidence type="ECO:0000313" key="1">
    <source>
        <dbReference type="EMBL" id="SPC25357.1"/>
    </source>
</evidence>
<proteinExistence type="predicted"/>
<dbReference type="Proteomes" id="UP000257139">
    <property type="component" value="Plasmid CBM2594_p"/>
</dbReference>
<dbReference type="EMBL" id="OGUU01000036">
    <property type="protein sequence ID" value="SPC25357.1"/>
    <property type="molecule type" value="Genomic_DNA"/>
</dbReference>